<evidence type="ECO:0008006" key="4">
    <source>
        <dbReference type="Google" id="ProtNLM"/>
    </source>
</evidence>
<dbReference type="Proteomes" id="UP000290288">
    <property type="component" value="Unassembled WGS sequence"/>
</dbReference>
<feature type="transmembrane region" description="Helical" evidence="1">
    <location>
        <begin position="130"/>
        <end position="152"/>
    </location>
</feature>
<organism evidence="2 3">
    <name type="scientific">Candolleomyces aberdarensis</name>
    <dbReference type="NCBI Taxonomy" id="2316362"/>
    <lineage>
        <taxon>Eukaryota</taxon>
        <taxon>Fungi</taxon>
        <taxon>Dikarya</taxon>
        <taxon>Basidiomycota</taxon>
        <taxon>Agaricomycotina</taxon>
        <taxon>Agaricomycetes</taxon>
        <taxon>Agaricomycetidae</taxon>
        <taxon>Agaricales</taxon>
        <taxon>Agaricineae</taxon>
        <taxon>Psathyrellaceae</taxon>
        <taxon>Candolleomyces</taxon>
    </lineage>
</organism>
<dbReference type="EMBL" id="SDEE01000083">
    <property type="protein sequence ID" value="RXW22109.1"/>
    <property type="molecule type" value="Genomic_DNA"/>
</dbReference>
<comment type="caution">
    <text evidence="2">The sequence shown here is derived from an EMBL/GenBank/DDBJ whole genome shotgun (WGS) entry which is preliminary data.</text>
</comment>
<dbReference type="OrthoDB" id="3227739at2759"/>
<accession>A0A4Q2DPT7</accession>
<gene>
    <name evidence="2" type="ORF">EST38_g3733</name>
</gene>
<dbReference type="STRING" id="2316362.A0A4Q2DPT7"/>
<keyword evidence="3" id="KW-1185">Reference proteome</keyword>
<dbReference type="AlphaFoldDB" id="A0A4Q2DPT7"/>
<feature type="transmembrane region" description="Helical" evidence="1">
    <location>
        <begin position="88"/>
        <end position="110"/>
    </location>
</feature>
<evidence type="ECO:0000256" key="1">
    <source>
        <dbReference type="SAM" id="Phobius"/>
    </source>
</evidence>
<proteinExistence type="predicted"/>
<keyword evidence="1" id="KW-1133">Transmembrane helix</keyword>
<evidence type="ECO:0000313" key="2">
    <source>
        <dbReference type="EMBL" id="RXW22109.1"/>
    </source>
</evidence>
<reference evidence="2 3" key="1">
    <citation type="submission" date="2019-01" db="EMBL/GenBank/DDBJ databases">
        <title>Draft genome sequence of Psathyrella aberdarensis IHI B618.</title>
        <authorList>
            <person name="Buettner E."/>
            <person name="Kellner H."/>
        </authorList>
    </citation>
    <scope>NUCLEOTIDE SEQUENCE [LARGE SCALE GENOMIC DNA]</scope>
    <source>
        <strain evidence="2 3">IHI B618</strain>
    </source>
</reference>
<feature type="transmembrane region" description="Helical" evidence="1">
    <location>
        <begin position="52"/>
        <end position="76"/>
    </location>
</feature>
<protein>
    <recommendedName>
        <fullName evidence="4">MARVEL domain-containing protein</fullName>
    </recommendedName>
</protein>
<name>A0A4Q2DPT7_9AGAR</name>
<feature type="transmembrane region" description="Helical" evidence="1">
    <location>
        <begin position="9"/>
        <end position="32"/>
    </location>
</feature>
<keyword evidence="1" id="KW-0472">Membrane</keyword>
<keyword evidence="1" id="KW-0812">Transmembrane</keyword>
<evidence type="ECO:0000313" key="3">
    <source>
        <dbReference type="Proteomes" id="UP000290288"/>
    </source>
</evidence>
<sequence length="214" mass="23585">MTALSAARIFFHGLLWCCAVVLMALTAYRIHYTKGRDSGDILTLRTHYYDPVIIELLVTSILTILGSTIVIGLIASRMSGPKSLMGEMLYLFIVWVMFLVGAAITTNKWLHLKWCRGSYKVCRILETIRAFSWICFGLLSLLMLFAVADYFFSRHKKGGSAYGGSTYPEARTVTAAPATYTAPAPATQQPPATHTTETTYTEVRAINAPVTATA</sequence>